<dbReference type="Proteomes" id="UP001054945">
    <property type="component" value="Unassembled WGS sequence"/>
</dbReference>
<dbReference type="EMBL" id="BPLR01004501">
    <property type="protein sequence ID" value="GIX95368.1"/>
    <property type="molecule type" value="Genomic_DNA"/>
</dbReference>
<dbReference type="AlphaFoldDB" id="A0AAV4PEA1"/>
<evidence type="ECO:0000313" key="2">
    <source>
        <dbReference type="Proteomes" id="UP001054945"/>
    </source>
</evidence>
<sequence length="114" mass="13209">MEPCRPHLDVAENGVTACYYVAGLIGRWCRTDGVDMLLLLWSNFLRSDGMKQMAHSVNPFVRKEECFNGLEIWNGICYQKVTSGNDRQLRDAFLFQKIKDFAVFVFNIKILNRN</sequence>
<protein>
    <submittedName>
        <fullName evidence="1">Uncharacterized protein</fullName>
    </submittedName>
</protein>
<reference evidence="1 2" key="1">
    <citation type="submission" date="2021-06" db="EMBL/GenBank/DDBJ databases">
        <title>Caerostris extrusa draft genome.</title>
        <authorList>
            <person name="Kono N."/>
            <person name="Arakawa K."/>
        </authorList>
    </citation>
    <scope>NUCLEOTIDE SEQUENCE [LARGE SCALE GENOMIC DNA]</scope>
</reference>
<evidence type="ECO:0000313" key="1">
    <source>
        <dbReference type="EMBL" id="GIX95368.1"/>
    </source>
</evidence>
<organism evidence="1 2">
    <name type="scientific">Caerostris extrusa</name>
    <name type="common">Bark spider</name>
    <name type="synonym">Caerostris bankana</name>
    <dbReference type="NCBI Taxonomy" id="172846"/>
    <lineage>
        <taxon>Eukaryota</taxon>
        <taxon>Metazoa</taxon>
        <taxon>Ecdysozoa</taxon>
        <taxon>Arthropoda</taxon>
        <taxon>Chelicerata</taxon>
        <taxon>Arachnida</taxon>
        <taxon>Araneae</taxon>
        <taxon>Araneomorphae</taxon>
        <taxon>Entelegynae</taxon>
        <taxon>Araneoidea</taxon>
        <taxon>Araneidae</taxon>
        <taxon>Caerostris</taxon>
    </lineage>
</organism>
<gene>
    <name evidence="1" type="ORF">CEXT_60981</name>
</gene>
<keyword evidence="2" id="KW-1185">Reference proteome</keyword>
<comment type="caution">
    <text evidence="1">The sequence shown here is derived from an EMBL/GenBank/DDBJ whole genome shotgun (WGS) entry which is preliminary data.</text>
</comment>
<name>A0AAV4PEA1_CAEEX</name>
<proteinExistence type="predicted"/>
<accession>A0AAV4PEA1</accession>